<feature type="transmembrane region" description="Helical" evidence="8">
    <location>
        <begin position="291"/>
        <end position="314"/>
    </location>
</feature>
<evidence type="ECO:0000256" key="5">
    <source>
        <dbReference type="ARBA" id="ARBA00022692"/>
    </source>
</evidence>
<reference evidence="10" key="1">
    <citation type="submission" date="2020-02" db="EMBL/GenBank/DDBJ databases">
        <authorList>
            <person name="Palmer J.M."/>
        </authorList>
    </citation>
    <scope>NUCLEOTIDE SEQUENCE</scope>
    <source>
        <strain evidence="10">EPUS1.4</strain>
        <tissue evidence="10">Thallus</tissue>
    </source>
</reference>
<gene>
    <name evidence="10" type="ORF">GJ744_004598</name>
</gene>
<comment type="similarity">
    <text evidence="3">Belongs to the TPT transporter family. SLC35D subfamily.</text>
</comment>
<keyword evidence="5 8" id="KW-0812">Transmembrane</keyword>
<feature type="transmembrane region" description="Helical" evidence="8">
    <location>
        <begin position="264"/>
        <end position="284"/>
    </location>
</feature>
<feature type="transmembrane region" description="Helical" evidence="8">
    <location>
        <begin position="110"/>
        <end position="129"/>
    </location>
</feature>
<dbReference type="EMBL" id="JAACFV010000020">
    <property type="protein sequence ID" value="KAF7511409.1"/>
    <property type="molecule type" value="Genomic_DNA"/>
</dbReference>
<feature type="transmembrane region" description="Helical" evidence="8">
    <location>
        <begin position="213"/>
        <end position="233"/>
    </location>
</feature>
<evidence type="ECO:0000256" key="3">
    <source>
        <dbReference type="ARBA" id="ARBA00010425"/>
    </source>
</evidence>
<evidence type="ECO:0000256" key="4">
    <source>
        <dbReference type="ARBA" id="ARBA00011182"/>
    </source>
</evidence>
<comment type="caution">
    <text evidence="10">The sequence shown here is derived from an EMBL/GenBank/DDBJ whole genome shotgun (WGS) entry which is preliminary data.</text>
</comment>
<evidence type="ECO:0000313" key="10">
    <source>
        <dbReference type="EMBL" id="KAF7511409.1"/>
    </source>
</evidence>
<keyword evidence="6 8" id="KW-1133">Transmembrane helix</keyword>
<protein>
    <recommendedName>
        <fullName evidence="9">Sugar phosphate transporter domain-containing protein</fullName>
    </recommendedName>
</protein>
<organism evidence="10 11">
    <name type="scientific">Endocarpon pusillum</name>
    <dbReference type="NCBI Taxonomy" id="364733"/>
    <lineage>
        <taxon>Eukaryota</taxon>
        <taxon>Fungi</taxon>
        <taxon>Dikarya</taxon>
        <taxon>Ascomycota</taxon>
        <taxon>Pezizomycotina</taxon>
        <taxon>Eurotiomycetes</taxon>
        <taxon>Chaetothyriomycetidae</taxon>
        <taxon>Verrucariales</taxon>
        <taxon>Verrucariaceae</taxon>
        <taxon>Endocarpon</taxon>
    </lineage>
</organism>
<dbReference type="Proteomes" id="UP000606974">
    <property type="component" value="Unassembled WGS sequence"/>
</dbReference>
<evidence type="ECO:0000256" key="2">
    <source>
        <dbReference type="ARBA" id="ARBA00004477"/>
    </source>
</evidence>
<comment type="function">
    <text evidence="1">Involved in the import of GDP-mannose from the cytoplasm into the Golgi lumen.</text>
</comment>
<feature type="transmembrane region" description="Helical" evidence="8">
    <location>
        <begin position="20"/>
        <end position="39"/>
    </location>
</feature>
<dbReference type="OrthoDB" id="10261634at2759"/>
<evidence type="ECO:0000256" key="7">
    <source>
        <dbReference type="ARBA" id="ARBA00023136"/>
    </source>
</evidence>
<dbReference type="AlphaFoldDB" id="A0A8H7ANH6"/>
<evidence type="ECO:0000256" key="1">
    <source>
        <dbReference type="ARBA" id="ARBA00003420"/>
    </source>
</evidence>
<feature type="transmembrane region" description="Helical" evidence="8">
    <location>
        <begin position="45"/>
        <end position="65"/>
    </location>
</feature>
<evidence type="ECO:0000259" key="9">
    <source>
        <dbReference type="Pfam" id="PF03151"/>
    </source>
</evidence>
<dbReference type="PANTHER" id="PTHR11132">
    <property type="entry name" value="SOLUTE CARRIER FAMILY 35"/>
    <property type="match status" value="1"/>
</dbReference>
<proteinExistence type="inferred from homology"/>
<evidence type="ECO:0000256" key="8">
    <source>
        <dbReference type="SAM" id="Phobius"/>
    </source>
</evidence>
<comment type="subunit">
    <text evidence="4">Homooligomer.</text>
</comment>
<feature type="transmembrane region" description="Helical" evidence="8">
    <location>
        <begin position="77"/>
        <end position="98"/>
    </location>
</feature>
<keyword evidence="11" id="KW-1185">Reference proteome</keyword>
<feature type="transmembrane region" description="Helical" evidence="8">
    <location>
        <begin position="172"/>
        <end position="192"/>
    </location>
</feature>
<feature type="domain" description="Sugar phosphate transporter" evidence="9">
    <location>
        <begin position="20"/>
        <end position="317"/>
    </location>
</feature>
<dbReference type="GO" id="GO:0005789">
    <property type="term" value="C:endoplasmic reticulum membrane"/>
    <property type="evidence" value="ECO:0007669"/>
    <property type="project" value="UniProtKB-SubCell"/>
</dbReference>
<feature type="transmembrane region" description="Helical" evidence="8">
    <location>
        <begin position="136"/>
        <end position="152"/>
    </location>
</feature>
<evidence type="ECO:0000256" key="6">
    <source>
        <dbReference type="ARBA" id="ARBA00022989"/>
    </source>
</evidence>
<keyword evidence="7 8" id="KW-0472">Membrane</keyword>
<comment type="subcellular location">
    <subcellularLocation>
        <location evidence="2">Endoplasmic reticulum membrane</location>
        <topology evidence="2">Multi-pass membrane protein</topology>
    </subcellularLocation>
</comment>
<dbReference type="InterPro" id="IPR004853">
    <property type="entry name" value="Sugar_P_trans_dom"/>
</dbReference>
<accession>A0A8H7ANH6</accession>
<dbReference type="InterPro" id="IPR050186">
    <property type="entry name" value="TPT_transporter"/>
</dbReference>
<sequence>MAIHAVEVNMGKYVQTGSALALLFYFSFNLALTLLNKLLLEKVKFPYLLTALHAGASWLGCAVILRKSSSGIGMQNIGLVDYVKLVLFSILYSVNIGISNVSLGLTSLSVHQLLRAISPAITALLLRVFCRKQYTWSSYASLILVVLGVAFATTTPSQSTHMWSTPGNVSGILLTLLGALLASCKPIAAAALQKRKSPQGEGEDGKGLNLSALQLLHFISPLALLQSILYAWIAGELSHLPSSPSSASHQETTSGENEKFTMNASFAIFITLDGLVALGLNIASFEANRRVGALGITIAGNLKQVLVLVLDVVVNGKDDIWTWGMWMGVLATVVGSCWFVVEEGRQGEKMRRGTVEMKMMEGDKNRVLEEGRAQN</sequence>
<evidence type="ECO:0000313" key="11">
    <source>
        <dbReference type="Proteomes" id="UP000606974"/>
    </source>
</evidence>
<name>A0A8H7ANH6_9EURO</name>
<feature type="transmembrane region" description="Helical" evidence="8">
    <location>
        <begin position="320"/>
        <end position="341"/>
    </location>
</feature>
<dbReference type="Pfam" id="PF03151">
    <property type="entry name" value="TPT"/>
    <property type="match status" value="1"/>
</dbReference>